<comment type="caution">
    <text evidence="1">The sequence shown here is derived from an EMBL/GenBank/DDBJ whole genome shotgun (WGS) entry which is preliminary data.</text>
</comment>
<reference evidence="1 2" key="1">
    <citation type="journal article" date="2019" name="Int. J. Syst. Evol. Microbiol.">
        <title>The Global Catalogue of Microorganisms (GCM) 10K type strain sequencing project: providing services to taxonomists for standard genome sequencing and annotation.</title>
        <authorList>
            <consortium name="The Broad Institute Genomics Platform"/>
            <consortium name="The Broad Institute Genome Sequencing Center for Infectious Disease"/>
            <person name="Wu L."/>
            <person name="Ma J."/>
        </authorList>
    </citation>
    <scope>NUCLEOTIDE SEQUENCE [LARGE SCALE GENOMIC DNA]</scope>
    <source>
        <strain evidence="1 2">GX26</strain>
    </source>
</reference>
<dbReference type="Proteomes" id="UP001596395">
    <property type="component" value="Unassembled WGS sequence"/>
</dbReference>
<accession>A0ABD5VA10</accession>
<keyword evidence="2" id="KW-1185">Reference proteome</keyword>
<gene>
    <name evidence="1" type="ORF">ACFQGB_05850</name>
</gene>
<protein>
    <submittedName>
        <fullName evidence="1">Uncharacterized protein</fullName>
    </submittedName>
</protein>
<dbReference type="AlphaFoldDB" id="A0ABD5VA10"/>
<dbReference type="EMBL" id="JBHSXN010000001">
    <property type="protein sequence ID" value="MFC6952379.1"/>
    <property type="molecule type" value="Genomic_DNA"/>
</dbReference>
<proteinExistence type="predicted"/>
<name>A0ABD5VA10_9EURY</name>
<organism evidence="1 2">
    <name type="scientific">Halorubellus litoreus</name>
    <dbReference type="NCBI Taxonomy" id="755308"/>
    <lineage>
        <taxon>Archaea</taxon>
        <taxon>Methanobacteriati</taxon>
        <taxon>Methanobacteriota</taxon>
        <taxon>Stenosarchaea group</taxon>
        <taxon>Halobacteria</taxon>
        <taxon>Halobacteriales</taxon>
        <taxon>Halorubellaceae</taxon>
        <taxon>Halorubellus</taxon>
    </lineage>
</organism>
<sequence>MVDKFTLLELHLDDARFSNAVGSTPEEAADLLDEMDDEIDAEMDDVETEDVEESGRSMGSTLRRAAFLVVLAVGIRTIARRLLSDDIEDIEDVVGEDADSDSVAVDLDEHVEA</sequence>
<dbReference type="RefSeq" id="WP_336349360.1">
    <property type="nucleotide sequence ID" value="NZ_JAZAQL010000001.1"/>
</dbReference>
<evidence type="ECO:0000313" key="2">
    <source>
        <dbReference type="Proteomes" id="UP001596395"/>
    </source>
</evidence>
<evidence type="ECO:0000313" key="1">
    <source>
        <dbReference type="EMBL" id="MFC6952379.1"/>
    </source>
</evidence>